<dbReference type="AlphaFoldDB" id="A0A941DMQ0"/>
<organism evidence="2 3">
    <name type="scientific">Undibacterium luofuense</name>
    <dbReference type="NCBI Taxonomy" id="2828733"/>
    <lineage>
        <taxon>Bacteria</taxon>
        <taxon>Pseudomonadati</taxon>
        <taxon>Pseudomonadota</taxon>
        <taxon>Betaproteobacteria</taxon>
        <taxon>Burkholderiales</taxon>
        <taxon>Oxalobacteraceae</taxon>
        <taxon>Undibacterium</taxon>
    </lineage>
</organism>
<dbReference type="Gene3D" id="3.10.180.10">
    <property type="entry name" value="2,3-Dihydroxybiphenyl 1,2-Dioxygenase, domain 1"/>
    <property type="match status" value="1"/>
</dbReference>
<dbReference type="CDD" id="cd06587">
    <property type="entry name" value="VOC"/>
    <property type="match status" value="1"/>
</dbReference>
<dbReference type="Pfam" id="PF00903">
    <property type="entry name" value="Glyoxalase"/>
    <property type="match status" value="1"/>
</dbReference>
<dbReference type="EMBL" id="JAGSPN010000002">
    <property type="protein sequence ID" value="MBR7781551.1"/>
    <property type="molecule type" value="Genomic_DNA"/>
</dbReference>
<evidence type="ECO:0000313" key="2">
    <source>
        <dbReference type="EMBL" id="MBR7781551.1"/>
    </source>
</evidence>
<gene>
    <name evidence="2" type="ORF">KDM89_05335</name>
</gene>
<feature type="domain" description="VOC" evidence="1">
    <location>
        <begin position="2"/>
        <end position="112"/>
    </location>
</feature>
<evidence type="ECO:0000313" key="3">
    <source>
        <dbReference type="Proteomes" id="UP000680067"/>
    </source>
</evidence>
<sequence>MKLNQVTVAVNAIEPAVAFYRGMGLRLIVLSPHYARFECPDGDATFSLHLAPDPVPQHATVIYFECDDLDDRVARLRAQGFEFTQLPRDERWLWREARIKDPSGNEICLYFAGENRKNPPWRLQDS</sequence>
<proteinExistence type="predicted"/>
<dbReference type="InterPro" id="IPR029068">
    <property type="entry name" value="Glyas_Bleomycin-R_OHBP_Dase"/>
</dbReference>
<dbReference type="InterPro" id="IPR037523">
    <property type="entry name" value="VOC_core"/>
</dbReference>
<dbReference type="PROSITE" id="PS51819">
    <property type="entry name" value="VOC"/>
    <property type="match status" value="1"/>
</dbReference>
<dbReference type="Proteomes" id="UP000680067">
    <property type="component" value="Unassembled WGS sequence"/>
</dbReference>
<name>A0A941DMQ0_9BURK</name>
<protein>
    <submittedName>
        <fullName evidence="2">VOC family protein</fullName>
    </submittedName>
</protein>
<reference evidence="2" key="1">
    <citation type="submission" date="2021-04" db="EMBL/GenBank/DDBJ databases">
        <title>novel species isolated from subtropical streams in China.</title>
        <authorList>
            <person name="Lu H."/>
        </authorList>
    </citation>
    <scope>NUCLEOTIDE SEQUENCE</scope>
    <source>
        <strain evidence="2">LFS511W</strain>
    </source>
</reference>
<accession>A0A941DMQ0</accession>
<comment type="caution">
    <text evidence="2">The sequence shown here is derived from an EMBL/GenBank/DDBJ whole genome shotgun (WGS) entry which is preliminary data.</text>
</comment>
<dbReference type="SUPFAM" id="SSF54593">
    <property type="entry name" value="Glyoxalase/Bleomycin resistance protein/Dihydroxybiphenyl dioxygenase"/>
    <property type="match status" value="1"/>
</dbReference>
<dbReference type="RefSeq" id="WP_212686886.1">
    <property type="nucleotide sequence ID" value="NZ_JAGSPN010000002.1"/>
</dbReference>
<evidence type="ECO:0000259" key="1">
    <source>
        <dbReference type="PROSITE" id="PS51819"/>
    </source>
</evidence>
<keyword evidence="3" id="KW-1185">Reference proteome</keyword>
<dbReference type="InterPro" id="IPR004360">
    <property type="entry name" value="Glyas_Fos-R_dOase_dom"/>
</dbReference>